<sequence length="197" mass="20878">MKAGPRIATAVAVGYALGRSRKAKLAFAVGGYLAGKRLGGGSQALLHKAGEAVTSSPELRQLGESLRGRLFDVARSAATSAATHRIEALTDSLTRAAGGSGSNEDDRRDEDDRDRDDRKRDRGRGRGQSRDRDEDEQGEGGSEDEDESRGEQEEPEAQVPAPRRRPAAPARPRKPATSRSSGARASGGGSTRTRRGS</sequence>
<evidence type="ECO:0000256" key="1">
    <source>
        <dbReference type="SAM" id="MobiDB-lite"/>
    </source>
</evidence>
<name>A0ABV4CIQ4_9PSEU</name>
<accession>A0ABV4CIQ4</accession>
<gene>
    <name evidence="2" type="ORF">AB8O55_11400</name>
</gene>
<reference evidence="2 3" key="1">
    <citation type="submission" date="2024-08" db="EMBL/GenBank/DDBJ databases">
        <title>Genome mining of Saccharopolyspora cebuensis PGLac3 from Nigerian medicinal plant.</title>
        <authorList>
            <person name="Ezeobiora C.E."/>
            <person name="Igbokwe N.H."/>
            <person name="Amin D.H."/>
            <person name="Mendie U.E."/>
        </authorList>
    </citation>
    <scope>NUCLEOTIDE SEQUENCE [LARGE SCALE GENOMIC DNA]</scope>
    <source>
        <strain evidence="2 3">PGLac3</strain>
    </source>
</reference>
<proteinExistence type="predicted"/>
<protein>
    <recommendedName>
        <fullName evidence="4">DNA primase</fullName>
    </recommendedName>
</protein>
<feature type="compositionally biased region" description="Acidic residues" evidence="1">
    <location>
        <begin position="133"/>
        <end position="156"/>
    </location>
</feature>
<evidence type="ECO:0008006" key="4">
    <source>
        <dbReference type="Google" id="ProtNLM"/>
    </source>
</evidence>
<comment type="caution">
    <text evidence="2">The sequence shown here is derived from an EMBL/GenBank/DDBJ whole genome shotgun (WGS) entry which is preliminary data.</text>
</comment>
<keyword evidence="3" id="KW-1185">Reference proteome</keyword>
<dbReference type="EMBL" id="JBGEHV010000016">
    <property type="protein sequence ID" value="MEY8040002.1"/>
    <property type="molecule type" value="Genomic_DNA"/>
</dbReference>
<dbReference type="Proteomes" id="UP001564626">
    <property type="component" value="Unassembled WGS sequence"/>
</dbReference>
<evidence type="ECO:0000313" key="3">
    <source>
        <dbReference type="Proteomes" id="UP001564626"/>
    </source>
</evidence>
<organism evidence="2 3">
    <name type="scientific">Saccharopolyspora cebuensis</name>
    <dbReference type="NCBI Taxonomy" id="418759"/>
    <lineage>
        <taxon>Bacteria</taxon>
        <taxon>Bacillati</taxon>
        <taxon>Actinomycetota</taxon>
        <taxon>Actinomycetes</taxon>
        <taxon>Pseudonocardiales</taxon>
        <taxon>Pseudonocardiaceae</taxon>
        <taxon>Saccharopolyspora</taxon>
    </lineage>
</organism>
<dbReference type="RefSeq" id="WP_369774761.1">
    <property type="nucleotide sequence ID" value="NZ_JBGEHV010000016.1"/>
</dbReference>
<feature type="region of interest" description="Disordered" evidence="1">
    <location>
        <begin position="88"/>
        <end position="197"/>
    </location>
</feature>
<feature type="compositionally biased region" description="Basic residues" evidence="1">
    <location>
        <begin position="162"/>
        <end position="176"/>
    </location>
</feature>
<evidence type="ECO:0000313" key="2">
    <source>
        <dbReference type="EMBL" id="MEY8040002.1"/>
    </source>
</evidence>